<keyword evidence="11" id="KW-1185">Reference proteome</keyword>
<evidence type="ECO:0000313" key="11">
    <source>
        <dbReference type="Proteomes" id="UP001302745"/>
    </source>
</evidence>
<dbReference type="Pfam" id="PF08240">
    <property type="entry name" value="ADH_N"/>
    <property type="match status" value="1"/>
</dbReference>
<dbReference type="AlphaFoldDB" id="A0AAN6VF08"/>
<dbReference type="EMBL" id="MU857097">
    <property type="protein sequence ID" value="KAK4150100.1"/>
    <property type="molecule type" value="Genomic_DNA"/>
</dbReference>
<dbReference type="SUPFAM" id="SSF50129">
    <property type="entry name" value="GroES-like"/>
    <property type="match status" value="1"/>
</dbReference>
<comment type="caution">
    <text evidence="10">The sequence shown here is derived from an EMBL/GenBank/DDBJ whole genome shotgun (WGS) entry which is preliminary data.</text>
</comment>
<name>A0AAN6VF08_9PEZI</name>
<evidence type="ECO:0000256" key="1">
    <source>
        <dbReference type="ARBA" id="ARBA00001947"/>
    </source>
</evidence>
<dbReference type="Gene3D" id="3.90.180.10">
    <property type="entry name" value="Medium-chain alcohol dehydrogenases, catalytic domain"/>
    <property type="match status" value="1"/>
</dbReference>
<evidence type="ECO:0000256" key="4">
    <source>
        <dbReference type="ARBA" id="ARBA00022723"/>
    </source>
</evidence>
<protein>
    <recommendedName>
        <fullName evidence="3">alcohol dehydrogenase</fullName>
        <ecNumber evidence="3">1.1.1.1</ecNumber>
    </recommendedName>
</protein>
<dbReference type="SMART" id="SM00829">
    <property type="entry name" value="PKS_ER"/>
    <property type="match status" value="1"/>
</dbReference>
<comment type="similarity">
    <text evidence="2 8">Belongs to the zinc-containing alcohol dehydrogenase family.</text>
</comment>
<dbReference type="PROSITE" id="PS00059">
    <property type="entry name" value="ADH_ZINC"/>
    <property type="match status" value="1"/>
</dbReference>
<dbReference type="InterPro" id="IPR036291">
    <property type="entry name" value="NAD(P)-bd_dom_sf"/>
</dbReference>
<dbReference type="CDD" id="cd08297">
    <property type="entry name" value="CAD3"/>
    <property type="match status" value="1"/>
</dbReference>
<dbReference type="PANTHER" id="PTHR42940">
    <property type="entry name" value="ALCOHOL DEHYDROGENASE 1-RELATED"/>
    <property type="match status" value="1"/>
</dbReference>
<evidence type="ECO:0000256" key="5">
    <source>
        <dbReference type="ARBA" id="ARBA00022833"/>
    </source>
</evidence>
<evidence type="ECO:0000256" key="6">
    <source>
        <dbReference type="ARBA" id="ARBA00023002"/>
    </source>
</evidence>
<dbReference type="InterPro" id="IPR013154">
    <property type="entry name" value="ADH-like_N"/>
</dbReference>
<gene>
    <name evidence="10" type="ORF">C8A00DRAFT_37310</name>
</gene>
<keyword evidence="4 8" id="KW-0479">Metal-binding</keyword>
<dbReference type="InterPro" id="IPR020843">
    <property type="entry name" value="ER"/>
</dbReference>
<dbReference type="SUPFAM" id="SSF51735">
    <property type="entry name" value="NAD(P)-binding Rossmann-fold domains"/>
    <property type="match status" value="1"/>
</dbReference>
<sequence>MANFEIPSEQWAQVLEKSGGPAVYKKIPVQKPGPDEVLINVKYSGVCHTDLHAMMGDWPIPTKPFPLVGGHEGAGVVVAKGDLAPDIELGDHVGIKWLNGSCLACSFCMQADEPLCPHALLSGYTVDGSFQQYAIAKASHVARIPKECDLEAVAPVLCAGITVYKGLKESGARPGQYVAIVGAGGGLGSMAIQYARAMGLHVIGIDGGEEKGQSCKSLGAMAYVDYTDSSQDLVEQVKKATPDGLGPHAVLLLAVSEKPFQQATEYVRSRGSVVCIGLPANAYLRAPVLDVVIRMITIKGSYVGNRQDTQEAIDFFQRGLVKVPYKTVGLSELQDVFQLMQDGKIVGRYVVDTSR</sequence>
<proteinExistence type="inferred from homology"/>
<reference evidence="10" key="1">
    <citation type="journal article" date="2023" name="Mol. Phylogenet. Evol.">
        <title>Genome-scale phylogeny and comparative genomics of the fungal order Sordariales.</title>
        <authorList>
            <person name="Hensen N."/>
            <person name="Bonometti L."/>
            <person name="Westerberg I."/>
            <person name="Brannstrom I.O."/>
            <person name="Guillou S."/>
            <person name="Cros-Aarteil S."/>
            <person name="Calhoun S."/>
            <person name="Haridas S."/>
            <person name="Kuo A."/>
            <person name="Mondo S."/>
            <person name="Pangilinan J."/>
            <person name="Riley R."/>
            <person name="LaButti K."/>
            <person name="Andreopoulos B."/>
            <person name="Lipzen A."/>
            <person name="Chen C."/>
            <person name="Yan M."/>
            <person name="Daum C."/>
            <person name="Ng V."/>
            <person name="Clum A."/>
            <person name="Steindorff A."/>
            <person name="Ohm R.A."/>
            <person name="Martin F."/>
            <person name="Silar P."/>
            <person name="Natvig D.O."/>
            <person name="Lalanne C."/>
            <person name="Gautier V."/>
            <person name="Ament-Velasquez S.L."/>
            <person name="Kruys A."/>
            <person name="Hutchinson M.I."/>
            <person name="Powell A.J."/>
            <person name="Barry K."/>
            <person name="Miller A.N."/>
            <person name="Grigoriev I.V."/>
            <person name="Debuchy R."/>
            <person name="Gladieux P."/>
            <person name="Hiltunen Thoren M."/>
            <person name="Johannesson H."/>
        </authorList>
    </citation>
    <scope>NUCLEOTIDE SEQUENCE</scope>
    <source>
        <strain evidence="10">CBS 538.74</strain>
    </source>
</reference>
<evidence type="ECO:0000256" key="2">
    <source>
        <dbReference type="ARBA" id="ARBA00008072"/>
    </source>
</evidence>
<dbReference type="GO" id="GO:0008270">
    <property type="term" value="F:zinc ion binding"/>
    <property type="evidence" value="ECO:0007669"/>
    <property type="project" value="InterPro"/>
</dbReference>
<dbReference type="Proteomes" id="UP001302745">
    <property type="component" value="Unassembled WGS sequence"/>
</dbReference>
<dbReference type="PANTHER" id="PTHR42940:SF3">
    <property type="entry name" value="ALCOHOL DEHYDROGENASE 1-RELATED"/>
    <property type="match status" value="1"/>
</dbReference>
<evidence type="ECO:0000313" key="10">
    <source>
        <dbReference type="EMBL" id="KAK4150100.1"/>
    </source>
</evidence>
<keyword evidence="6" id="KW-0560">Oxidoreductase</keyword>
<evidence type="ECO:0000256" key="7">
    <source>
        <dbReference type="ARBA" id="ARBA00023027"/>
    </source>
</evidence>
<feature type="domain" description="Enoyl reductase (ER)" evidence="9">
    <location>
        <begin position="19"/>
        <end position="351"/>
    </location>
</feature>
<dbReference type="FunFam" id="3.40.50.720:FF:000039">
    <property type="entry name" value="Alcohol dehydrogenase AdhP"/>
    <property type="match status" value="1"/>
</dbReference>
<dbReference type="InterPro" id="IPR013149">
    <property type="entry name" value="ADH-like_C"/>
</dbReference>
<keyword evidence="7" id="KW-0520">NAD</keyword>
<evidence type="ECO:0000256" key="3">
    <source>
        <dbReference type="ARBA" id="ARBA00013190"/>
    </source>
</evidence>
<dbReference type="GO" id="GO:0004022">
    <property type="term" value="F:alcohol dehydrogenase (NAD+) activity"/>
    <property type="evidence" value="ECO:0007669"/>
    <property type="project" value="UniProtKB-EC"/>
</dbReference>
<organism evidence="10 11">
    <name type="scientific">Chaetomidium leptoderma</name>
    <dbReference type="NCBI Taxonomy" id="669021"/>
    <lineage>
        <taxon>Eukaryota</taxon>
        <taxon>Fungi</taxon>
        <taxon>Dikarya</taxon>
        <taxon>Ascomycota</taxon>
        <taxon>Pezizomycotina</taxon>
        <taxon>Sordariomycetes</taxon>
        <taxon>Sordariomycetidae</taxon>
        <taxon>Sordariales</taxon>
        <taxon>Chaetomiaceae</taxon>
        <taxon>Chaetomidium</taxon>
    </lineage>
</organism>
<dbReference type="GO" id="GO:0005737">
    <property type="term" value="C:cytoplasm"/>
    <property type="evidence" value="ECO:0007669"/>
    <property type="project" value="TreeGrafter"/>
</dbReference>
<dbReference type="Gene3D" id="3.40.50.720">
    <property type="entry name" value="NAD(P)-binding Rossmann-like Domain"/>
    <property type="match status" value="1"/>
</dbReference>
<dbReference type="EC" id="1.1.1.1" evidence="3"/>
<dbReference type="Pfam" id="PF00107">
    <property type="entry name" value="ADH_zinc_N"/>
    <property type="match status" value="1"/>
</dbReference>
<reference evidence="10" key="2">
    <citation type="submission" date="2023-05" db="EMBL/GenBank/DDBJ databases">
        <authorList>
            <consortium name="Lawrence Berkeley National Laboratory"/>
            <person name="Steindorff A."/>
            <person name="Hensen N."/>
            <person name="Bonometti L."/>
            <person name="Westerberg I."/>
            <person name="Brannstrom I.O."/>
            <person name="Guillou S."/>
            <person name="Cros-Aarteil S."/>
            <person name="Calhoun S."/>
            <person name="Haridas S."/>
            <person name="Kuo A."/>
            <person name="Mondo S."/>
            <person name="Pangilinan J."/>
            <person name="Riley R."/>
            <person name="Labutti K."/>
            <person name="Andreopoulos B."/>
            <person name="Lipzen A."/>
            <person name="Chen C."/>
            <person name="Yanf M."/>
            <person name="Daum C."/>
            <person name="Ng V."/>
            <person name="Clum A."/>
            <person name="Ohm R."/>
            <person name="Martin F."/>
            <person name="Silar P."/>
            <person name="Natvig D."/>
            <person name="Lalanne C."/>
            <person name="Gautier V."/>
            <person name="Ament-Velasquez S.L."/>
            <person name="Kruys A."/>
            <person name="Hutchinson M.I."/>
            <person name="Powell A.J."/>
            <person name="Barry K."/>
            <person name="Miller A.N."/>
            <person name="Grigoriev I.V."/>
            <person name="Debuchy R."/>
            <person name="Gladieux P."/>
            <person name="Thoren M.H."/>
            <person name="Johannesson H."/>
        </authorList>
    </citation>
    <scope>NUCLEOTIDE SEQUENCE</scope>
    <source>
        <strain evidence="10">CBS 538.74</strain>
    </source>
</reference>
<evidence type="ECO:0000256" key="8">
    <source>
        <dbReference type="RuleBase" id="RU361277"/>
    </source>
</evidence>
<comment type="cofactor">
    <cofactor evidence="1 8">
        <name>Zn(2+)</name>
        <dbReference type="ChEBI" id="CHEBI:29105"/>
    </cofactor>
</comment>
<dbReference type="InterPro" id="IPR002328">
    <property type="entry name" value="ADH_Zn_CS"/>
</dbReference>
<accession>A0AAN6VF08</accession>
<dbReference type="FunFam" id="3.90.180.10:FF:000002">
    <property type="entry name" value="Alcohol dehydrogenase AdhP"/>
    <property type="match status" value="1"/>
</dbReference>
<evidence type="ECO:0000259" key="9">
    <source>
        <dbReference type="SMART" id="SM00829"/>
    </source>
</evidence>
<dbReference type="InterPro" id="IPR011032">
    <property type="entry name" value="GroES-like_sf"/>
</dbReference>
<keyword evidence="5 8" id="KW-0862">Zinc</keyword>